<dbReference type="Proteomes" id="UP001232019">
    <property type="component" value="Chromosome"/>
</dbReference>
<feature type="transmembrane region" description="Helical" evidence="1">
    <location>
        <begin position="332"/>
        <end position="349"/>
    </location>
</feature>
<feature type="transmembrane region" description="Helical" evidence="1">
    <location>
        <begin position="7"/>
        <end position="25"/>
    </location>
</feature>
<dbReference type="EMBL" id="CP129968">
    <property type="protein sequence ID" value="WNB17770.1"/>
    <property type="molecule type" value="Genomic_DNA"/>
</dbReference>
<protein>
    <submittedName>
        <fullName evidence="2">GntP family permease</fullName>
    </submittedName>
</protein>
<keyword evidence="1" id="KW-0812">Transmembrane</keyword>
<feature type="transmembrane region" description="Helical" evidence="1">
    <location>
        <begin position="421"/>
        <end position="444"/>
    </location>
</feature>
<gene>
    <name evidence="2" type="ORF">QYS47_15360</name>
</gene>
<evidence type="ECO:0000313" key="2">
    <source>
        <dbReference type="EMBL" id="WNB17770.1"/>
    </source>
</evidence>
<organism evidence="2">
    <name type="scientific">Marivirga arenosa</name>
    <dbReference type="NCBI Taxonomy" id="3059076"/>
    <lineage>
        <taxon>Bacteria</taxon>
        <taxon>Pseudomonadati</taxon>
        <taxon>Bacteroidota</taxon>
        <taxon>Cytophagia</taxon>
        <taxon>Cytophagales</taxon>
        <taxon>Marivirgaceae</taxon>
        <taxon>Marivirga</taxon>
    </lineage>
</organism>
<feature type="transmembrane region" description="Helical" evidence="1">
    <location>
        <begin position="226"/>
        <end position="248"/>
    </location>
</feature>
<keyword evidence="1" id="KW-0472">Membrane</keyword>
<feature type="transmembrane region" description="Helical" evidence="1">
    <location>
        <begin position="61"/>
        <end position="80"/>
    </location>
</feature>
<feature type="transmembrane region" description="Helical" evidence="1">
    <location>
        <begin position="260"/>
        <end position="279"/>
    </location>
</feature>
<keyword evidence="1" id="KW-1133">Transmembrane helix</keyword>
<name>A0AA51ZVZ9_9BACT</name>
<dbReference type="PANTHER" id="PTHR30354">
    <property type="entry name" value="GNT FAMILY GLUCONATE TRANSPORTER"/>
    <property type="match status" value="1"/>
</dbReference>
<evidence type="ECO:0000256" key="1">
    <source>
        <dbReference type="SAM" id="Phobius"/>
    </source>
</evidence>
<dbReference type="InterPro" id="IPR003474">
    <property type="entry name" value="Glcn_transporter"/>
</dbReference>
<feature type="transmembrane region" description="Helical" evidence="1">
    <location>
        <begin position="103"/>
        <end position="126"/>
    </location>
</feature>
<reference evidence="2" key="1">
    <citation type="submission" date="2023-08" db="EMBL/GenBank/DDBJ databases">
        <title>Comparative genomics and taxonomic characterization of three novel marine species of genus Marivirga.</title>
        <authorList>
            <person name="Muhammad N."/>
            <person name="Kim S.-G."/>
        </authorList>
    </citation>
    <scope>NUCLEOTIDE SEQUENCE</scope>
    <source>
        <strain evidence="2">BKB1-2</strain>
    </source>
</reference>
<dbReference type="GO" id="GO:0015128">
    <property type="term" value="F:gluconate transmembrane transporter activity"/>
    <property type="evidence" value="ECO:0007669"/>
    <property type="project" value="InterPro"/>
</dbReference>
<dbReference type="RefSeq" id="WP_322347272.1">
    <property type="nucleotide sequence ID" value="NZ_CP129968.2"/>
</dbReference>
<dbReference type="GO" id="GO:0005886">
    <property type="term" value="C:plasma membrane"/>
    <property type="evidence" value="ECO:0007669"/>
    <property type="project" value="TreeGrafter"/>
</dbReference>
<dbReference type="KEGG" id="marp:QYS47_15360"/>
<dbReference type="AlphaFoldDB" id="A0AA51ZVZ9"/>
<proteinExistence type="predicted"/>
<accession>A0AA51ZVZ9</accession>
<feature type="transmembrane region" description="Helical" evidence="1">
    <location>
        <begin position="179"/>
        <end position="200"/>
    </location>
</feature>
<sequence>MENFYSIIFWILLSIFLIIIGTAKFKFHPALVLFTVAMITALGFGNSISESIKIVSLGFGNMLANIGILILLGCILAVILEELKSIQYLSSLFIKAFGLKRPFLLLSSLGGLIGIPVFCDVAYIILSNFSKSLAQKAGVSKISTSITIASSLYIAHNLIPPTPGPLAVIGNFQASDQLGLVFLLGVIISIFLVLILAAYARYISAKTAKSDISENHKEVETSNQSFFIITPLLIPIILIAIGSFIGLSENEYFIFKYIEIMGNPIIALGIGVLIGLFLLRKRKSNAKGDIIKDAISQAGPILIITGLGGSYGQVIKNSAFSDLLIENVGIESQQSIIILLMAYLLAFFIKTAQGSSTSAMIIVSSIIAPLIIGSELNNPLGISLLVLAIGSGAMMVSHSNDSYFWVVKEFSGMSVKQSLKNFSVGTILLSISSFLMVLLMFWILI</sequence>
<feature type="transmembrane region" description="Helical" evidence="1">
    <location>
        <begin position="31"/>
        <end position="49"/>
    </location>
</feature>
<feature type="transmembrane region" description="Helical" evidence="1">
    <location>
        <begin position="356"/>
        <end position="374"/>
    </location>
</feature>
<feature type="transmembrane region" description="Helical" evidence="1">
    <location>
        <begin position="291"/>
        <end position="312"/>
    </location>
</feature>
<dbReference type="PANTHER" id="PTHR30354:SF11">
    <property type="entry name" value="PERMEASE"/>
    <property type="match status" value="1"/>
</dbReference>
<feature type="transmembrane region" description="Helical" evidence="1">
    <location>
        <begin position="380"/>
        <end position="400"/>
    </location>
</feature>
<dbReference type="Pfam" id="PF02447">
    <property type="entry name" value="GntP_permease"/>
    <property type="match status" value="1"/>
</dbReference>